<dbReference type="PANTHER" id="PTHR22943:SF248">
    <property type="entry name" value="SEVEN TM RECEPTOR"/>
    <property type="match status" value="1"/>
</dbReference>
<dbReference type="AlphaFoldDB" id="A0A2A6C0Q9"/>
<dbReference type="Pfam" id="PF10326">
    <property type="entry name" value="7TM_GPCR_Str"/>
    <property type="match status" value="1"/>
</dbReference>
<gene>
    <name evidence="1" type="primary">WBGene00115143</name>
</gene>
<keyword evidence="2" id="KW-1185">Reference proteome</keyword>
<proteinExistence type="predicted"/>
<dbReference type="Gene3D" id="1.20.1070.10">
    <property type="entry name" value="Rhodopsin 7-helix transmembrane proteins"/>
    <property type="match status" value="1"/>
</dbReference>
<sequence length="531" mass="61649">MALNIFALYLILKKSKKLMFEYRKLLVIFLLSDALFTLLHAVLKPVGVVEGNLLLLYLTGPIRHRYWLALYTGCVSGSFLILAFHFVYRVIATSNKSAVHVLLTPTRLFWIMTFIAIEYAVWGLVTLSFQFQPRYESPARAHFQVVNRSFPEHPENEFIIYLGQIDGHLNLPEFASALPLSGIMAATGTAILASCIVIVRILMNTRVASSHWRKHQTQLFIALLVQLLIPLVTLYIPVGIYVLTPFIPNNPLYAPEWVLTELYSWFPIADPISIIVLIGDYRKAVLAMLPFNICIQLHLFLPLLLLPFSSSLLPVFKPRLLDFQDCAGDVICLVQKSCIVADSTEFRTLIRWSGKIRGNLTDCTGIRFRQKDYKSFSAKFSHDYNGFPRFQTRMRIITRENIFTYENDDFWEIFDEIAIRDVGEPLVMQFIHYCILIVLVYSATFPNATPHQITVYFLDRYCRRLQFTTVDREEMEEHFFPPARYRNKLNHFRMLRGPTNIEKEKNLGELTYPSHNVYLNMIIFSPIFFYF</sequence>
<accession>A0A2A6C0Q9</accession>
<dbReference type="EnsemblMetazoa" id="PPA25589.1">
    <property type="protein sequence ID" value="PPA25589.1"/>
    <property type="gene ID" value="WBGene00115143"/>
</dbReference>
<reference evidence="2" key="1">
    <citation type="journal article" date="2008" name="Nat. Genet.">
        <title>The Pristionchus pacificus genome provides a unique perspective on nematode lifestyle and parasitism.</title>
        <authorList>
            <person name="Dieterich C."/>
            <person name="Clifton S.W."/>
            <person name="Schuster L.N."/>
            <person name="Chinwalla A."/>
            <person name="Delehaunty K."/>
            <person name="Dinkelacker I."/>
            <person name="Fulton L."/>
            <person name="Fulton R."/>
            <person name="Godfrey J."/>
            <person name="Minx P."/>
            <person name="Mitreva M."/>
            <person name="Roeseler W."/>
            <person name="Tian H."/>
            <person name="Witte H."/>
            <person name="Yang S.P."/>
            <person name="Wilson R.K."/>
            <person name="Sommer R.J."/>
        </authorList>
    </citation>
    <scope>NUCLEOTIDE SEQUENCE [LARGE SCALE GENOMIC DNA]</scope>
    <source>
        <strain evidence="2">PS312</strain>
    </source>
</reference>
<name>A0A2A6C0Q9_PRIPA</name>
<organism evidence="1 2">
    <name type="scientific">Pristionchus pacificus</name>
    <name type="common">Parasitic nematode worm</name>
    <dbReference type="NCBI Taxonomy" id="54126"/>
    <lineage>
        <taxon>Eukaryota</taxon>
        <taxon>Metazoa</taxon>
        <taxon>Ecdysozoa</taxon>
        <taxon>Nematoda</taxon>
        <taxon>Chromadorea</taxon>
        <taxon>Rhabditida</taxon>
        <taxon>Rhabditina</taxon>
        <taxon>Diplogasteromorpha</taxon>
        <taxon>Diplogasteroidea</taxon>
        <taxon>Neodiplogasteridae</taxon>
        <taxon>Pristionchus</taxon>
    </lineage>
</organism>
<accession>A0A8R1UHW7</accession>
<dbReference type="InterPro" id="IPR019428">
    <property type="entry name" value="7TM_GPCR_serpentine_rcpt_Str"/>
</dbReference>
<protein>
    <submittedName>
        <fullName evidence="1">G protein-coupled receptor</fullName>
    </submittedName>
</protein>
<dbReference type="SUPFAM" id="SSF81321">
    <property type="entry name" value="Family A G protein-coupled receptor-like"/>
    <property type="match status" value="1"/>
</dbReference>
<evidence type="ECO:0000313" key="2">
    <source>
        <dbReference type="Proteomes" id="UP000005239"/>
    </source>
</evidence>
<dbReference type="Proteomes" id="UP000005239">
    <property type="component" value="Unassembled WGS sequence"/>
</dbReference>
<dbReference type="PANTHER" id="PTHR22943">
    <property type="entry name" value="7-TRANSMEMBRANE DOMAIN RECEPTOR C.ELEGANS"/>
    <property type="match status" value="1"/>
</dbReference>
<evidence type="ECO:0000313" key="1">
    <source>
        <dbReference type="EnsemblMetazoa" id="PPA25589.1"/>
    </source>
</evidence>
<reference evidence="1" key="2">
    <citation type="submission" date="2022-06" db="UniProtKB">
        <authorList>
            <consortium name="EnsemblMetazoa"/>
        </authorList>
    </citation>
    <scope>IDENTIFICATION</scope>
    <source>
        <strain evidence="1">PS312</strain>
    </source>
</reference>